<dbReference type="InterPro" id="IPR051010">
    <property type="entry name" value="BCAA_transport"/>
</dbReference>
<feature type="region of interest" description="Disordered" evidence="2">
    <location>
        <begin position="1"/>
        <end position="22"/>
    </location>
</feature>
<feature type="compositionally biased region" description="Acidic residues" evidence="2">
    <location>
        <begin position="61"/>
        <end position="70"/>
    </location>
</feature>
<dbReference type="InterPro" id="IPR028082">
    <property type="entry name" value="Peripla_BP_I"/>
</dbReference>
<dbReference type="InterPro" id="IPR028081">
    <property type="entry name" value="Leu-bd"/>
</dbReference>
<dbReference type="Pfam" id="PF13458">
    <property type="entry name" value="Peripla_BP_6"/>
    <property type="match status" value="1"/>
</dbReference>
<protein>
    <submittedName>
        <fullName evidence="4">ABC transporter substrate-binding protein</fullName>
    </submittedName>
</protein>
<dbReference type="PANTHER" id="PTHR30483">
    <property type="entry name" value="LEUCINE-SPECIFIC-BINDING PROTEIN"/>
    <property type="match status" value="1"/>
</dbReference>
<comment type="caution">
    <text evidence="4">The sequence shown here is derived from an EMBL/GenBank/DDBJ whole genome shotgun (WGS) entry which is preliminary data.</text>
</comment>
<sequence>MNGSDGTTAGVEQSDGRGVRRRRALQYLGGGALATALGTAGCVQQAGDGGDTATEGGGGDTDTESDDSDDAGTATESVGSEPVTMGVLVPTSGPSAPLGQAQQRGAELGVQYVNDSDAFGFTIDATFEDTQTDPSTGLQRAQAVVENDGADYVVGALESSVALAVADYVSSRDVVYTSGAATIELTSGNCNANTFRTETNAAQQMAGLVDFVDSGLGSNLWIHTTDDTYGNSAVAQIERRIEAQGFDIDIVGRTMPDKGTSNYGPQITNISNSEADVVALPDTGADLINFMKQASSAGLTEEVDVIGTAIFARVSRQALGSDAVGAYSSTLYNHKLETGDNREFVEAYRNEHGGVPGSFARVGYDMVRMTARGIEAAGTNDPVEVSEALEGLDVTTALGTTPFRECDHQAVNPVWTGQVVEGGEIPGIELLTQVPGEAAVRPCGETGCSL</sequence>
<dbReference type="SUPFAM" id="SSF53822">
    <property type="entry name" value="Periplasmic binding protein-like I"/>
    <property type="match status" value="1"/>
</dbReference>
<evidence type="ECO:0000256" key="2">
    <source>
        <dbReference type="SAM" id="MobiDB-lite"/>
    </source>
</evidence>
<gene>
    <name evidence="4" type="ORF">H5V44_04620</name>
</gene>
<feature type="compositionally biased region" description="Gly residues" evidence="2">
    <location>
        <begin position="47"/>
        <end position="60"/>
    </location>
</feature>
<evidence type="ECO:0000259" key="3">
    <source>
        <dbReference type="Pfam" id="PF13458"/>
    </source>
</evidence>
<reference evidence="4 5" key="1">
    <citation type="submission" date="2020-08" db="EMBL/GenBank/DDBJ databases">
        <authorList>
            <person name="Seo M.-J."/>
        </authorList>
    </citation>
    <scope>NUCLEOTIDE SEQUENCE [LARGE SCALE GENOMIC DNA]</scope>
    <source>
        <strain evidence="4 5">MBLA0160</strain>
    </source>
</reference>
<dbReference type="PROSITE" id="PS51318">
    <property type="entry name" value="TAT"/>
    <property type="match status" value="1"/>
</dbReference>
<feature type="region of interest" description="Disordered" evidence="2">
    <location>
        <begin position="42"/>
        <end position="103"/>
    </location>
</feature>
<dbReference type="PANTHER" id="PTHR30483:SF6">
    <property type="entry name" value="PERIPLASMIC BINDING PROTEIN OF ABC TRANSPORTER FOR NATURAL AMINO ACIDS"/>
    <property type="match status" value="1"/>
</dbReference>
<name>A0A7J9SGQ4_9EURY</name>
<dbReference type="AlphaFoldDB" id="A0A7J9SGQ4"/>
<feature type="domain" description="Leucine-binding protein" evidence="3">
    <location>
        <begin position="82"/>
        <end position="423"/>
    </location>
</feature>
<keyword evidence="5" id="KW-1185">Reference proteome</keyword>
<dbReference type="Gene3D" id="3.40.50.2300">
    <property type="match status" value="2"/>
</dbReference>
<accession>A0A7J9SGQ4</accession>
<keyword evidence="1" id="KW-0732">Signal</keyword>
<proteinExistence type="predicted"/>
<evidence type="ECO:0000313" key="4">
    <source>
        <dbReference type="EMBL" id="MBB6645583.1"/>
    </source>
</evidence>
<evidence type="ECO:0000256" key="1">
    <source>
        <dbReference type="ARBA" id="ARBA00022729"/>
    </source>
</evidence>
<evidence type="ECO:0000313" key="5">
    <source>
        <dbReference type="Proteomes" id="UP000546257"/>
    </source>
</evidence>
<organism evidence="4 5">
    <name type="scientific">Halobellus ruber</name>
    <dbReference type="NCBI Taxonomy" id="2761102"/>
    <lineage>
        <taxon>Archaea</taxon>
        <taxon>Methanobacteriati</taxon>
        <taxon>Methanobacteriota</taxon>
        <taxon>Stenosarchaea group</taxon>
        <taxon>Halobacteria</taxon>
        <taxon>Halobacteriales</taxon>
        <taxon>Haloferacaceae</taxon>
        <taxon>Halobellus</taxon>
    </lineage>
</organism>
<dbReference type="InterPro" id="IPR006311">
    <property type="entry name" value="TAT_signal"/>
</dbReference>
<feature type="compositionally biased region" description="Polar residues" evidence="2">
    <location>
        <begin position="1"/>
        <end position="11"/>
    </location>
</feature>
<dbReference type="EMBL" id="JACKXD010000001">
    <property type="protein sequence ID" value="MBB6645583.1"/>
    <property type="molecule type" value="Genomic_DNA"/>
</dbReference>
<dbReference type="Proteomes" id="UP000546257">
    <property type="component" value="Unassembled WGS sequence"/>
</dbReference>
<dbReference type="RefSeq" id="WP_185191928.1">
    <property type="nucleotide sequence ID" value="NZ_JACKXD010000001.1"/>
</dbReference>